<keyword evidence="2" id="KW-0812">Transmembrane</keyword>
<dbReference type="InterPro" id="IPR045119">
    <property type="entry name" value="SUN1-5"/>
</dbReference>
<gene>
    <name evidence="6" type="ORF">SISSUDRAFT_956986</name>
</gene>
<sequence length="187" mass="20948">QDFTGLRDYALLKGGGLYISEWTSPTHTFLDPSSSTWLHRLPRSVTYRWIQHAGHGPEEALSSSLEPGSCWPMSGSTGHIGIMLADRIEIQNITVDHLPRTIAPHISQAPRAISVWGYVHENHSTLASLRTRVEFEYDIHASVHIQTFSVDSMVRSLGIAYDVIVLEIKTNWGSADQTCLYRVRVHG</sequence>
<dbReference type="OrthoDB" id="342281at2759"/>
<comment type="subcellular location">
    <subcellularLocation>
        <location evidence="1">Membrane</location>
    </subcellularLocation>
</comment>
<evidence type="ECO:0000313" key="6">
    <source>
        <dbReference type="EMBL" id="KZT33097.1"/>
    </source>
</evidence>
<dbReference type="Pfam" id="PF07738">
    <property type="entry name" value="Sad1_UNC"/>
    <property type="match status" value="1"/>
</dbReference>
<evidence type="ECO:0000256" key="1">
    <source>
        <dbReference type="ARBA" id="ARBA00004370"/>
    </source>
</evidence>
<dbReference type="InterPro" id="IPR012919">
    <property type="entry name" value="SUN_dom"/>
</dbReference>
<dbReference type="Proteomes" id="UP000076798">
    <property type="component" value="Unassembled WGS sequence"/>
</dbReference>
<name>A0A165YCI4_9AGAM</name>
<dbReference type="Gene3D" id="2.60.120.260">
    <property type="entry name" value="Galactose-binding domain-like"/>
    <property type="match status" value="1"/>
</dbReference>
<proteinExistence type="predicted"/>
<keyword evidence="4" id="KW-0472">Membrane</keyword>
<dbReference type="GO" id="GO:0034993">
    <property type="term" value="C:meiotic nuclear membrane microtubule tethering complex"/>
    <property type="evidence" value="ECO:0007669"/>
    <property type="project" value="TreeGrafter"/>
</dbReference>
<evidence type="ECO:0000256" key="3">
    <source>
        <dbReference type="ARBA" id="ARBA00022989"/>
    </source>
</evidence>
<keyword evidence="7" id="KW-1185">Reference proteome</keyword>
<organism evidence="6 7">
    <name type="scientific">Sistotremastrum suecicum HHB10207 ss-3</name>
    <dbReference type="NCBI Taxonomy" id="1314776"/>
    <lineage>
        <taxon>Eukaryota</taxon>
        <taxon>Fungi</taxon>
        <taxon>Dikarya</taxon>
        <taxon>Basidiomycota</taxon>
        <taxon>Agaricomycotina</taxon>
        <taxon>Agaricomycetes</taxon>
        <taxon>Sistotremastrales</taxon>
        <taxon>Sistotremastraceae</taxon>
        <taxon>Sistotremastrum</taxon>
    </lineage>
</organism>
<dbReference type="AlphaFoldDB" id="A0A165YCI4"/>
<feature type="non-terminal residue" evidence="6">
    <location>
        <position position="1"/>
    </location>
</feature>
<dbReference type="STRING" id="1314776.A0A165YCI4"/>
<evidence type="ECO:0000259" key="5">
    <source>
        <dbReference type="PROSITE" id="PS51469"/>
    </source>
</evidence>
<dbReference type="PANTHER" id="PTHR12911">
    <property type="entry name" value="SAD1/UNC-84-LIKE PROTEIN-RELATED"/>
    <property type="match status" value="1"/>
</dbReference>
<reference evidence="6 7" key="1">
    <citation type="journal article" date="2016" name="Mol. Biol. Evol.">
        <title>Comparative Genomics of Early-Diverging Mushroom-Forming Fungi Provides Insights into the Origins of Lignocellulose Decay Capabilities.</title>
        <authorList>
            <person name="Nagy L.G."/>
            <person name="Riley R."/>
            <person name="Tritt A."/>
            <person name="Adam C."/>
            <person name="Daum C."/>
            <person name="Floudas D."/>
            <person name="Sun H."/>
            <person name="Yadav J.S."/>
            <person name="Pangilinan J."/>
            <person name="Larsson K.H."/>
            <person name="Matsuura K."/>
            <person name="Barry K."/>
            <person name="Labutti K."/>
            <person name="Kuo R."/>
            <person name="Ohm R.A."/>
            <person name="Bhattacharya S.S."/>
            <person name="Shirouzu T."/>
            <person name="Yoshinaga Y."/>
            <person name="Martin F.M."/>
            <person name="Grigoriev I.V."/>
            <person name="Hibbett D.S."/>
        </authorList>
    </citation>
    <scope>NUCLEOTIDE SEQUENCE [LARGE SCALE GENOMIC DNA]</scope>
    <source>
        <strain evidence="6 7">HHB10207 ss-3</strain>
    </source>
</reference>
<keyword evidence="3" id="KW-1133">Transmembrane helix</keyword>
<evidence type="ECO:0000256" key="2">
    <source>
        <dbReference type="ARBA" id="ARBA00022692"/>
    </source>
</evidence>
<dbReference type="GO" id="GO:0043495">
    <property type="term" value="F:protein-membrane adaptor activity"/>
    <property type="evidence" value="ECO:0007669"/>
    <property type="project" value="TreeGrafter"/>
</dbReference>
<dbReference type="PROSITE" id="PS51469">
    <property type="entry name" value="SUN"/>
    <property type="match status" value="1"/>
</dbReference>
<accession>A0A165YCI4</accession>
<feature type="non-terminal residue" evidence="6">
    <location>
        <position position="187"/>
    </location>
</feature>
<protein>
    <recommendedName>
        <fullName evidence="5">SUN domain-containing protein</fullName>
    </recommendedName>
</protein>
<feature type="domain" description="SUN" evidence="5">
    <location>
        <begin position="15"/>
        <end position="187"/>
    </location>
</feature>
<evidence type="ECO:0000313" key="7">
    <source>
        <dbReference type="Proteomes" id="UP000076798"/>
    </source>
</evidence>
<dbReference type="EMBL" id="KV428267">
    <property type="protein sequence ID" value="KZT33097.1"/>
    <property type="molecule type" value="Genomic_DNA"/>
</dbReference>
<evidence type="ECO:0000256" key="4">
    <source>
        <dbReference type="ARBA" id="ARBA00023136"/>
    </source>
</evidence>
<dbReference type="PANTHER" id="PTHR12911:SF8">
    <property type="entry name" value="KLAROID PROTEIN-RELATED"/>
    <property type="match status" value="1"/>
</dbReference>